<reference evidence="3 5" key="2">
    <citation type="submission" date="2016-10" db="EMBL/GenBank/DDBJ databases">
        <authorList>
            <person name="Varghese N."/>
            <person name="Submissions S."/>
        </authorList>
    </citation>
    <scope>NUCLEOTIDE SEQUENCE [LARGE SCALE GENOMIC DNA]</scope>
    <source>
        <strain evidence="3 5">DSM 22150</strain>
    </source>
</reference>
<dbReference type="RefSeq" id="WP_068624078.1">
    <property type="nucleotide sequence ID" value="NZ_FJNB01000021.1"/>
</dbReference>
<evidence type="ECO:0000313" key="5">
    <source>
        <dbReference type="Proteomes" id="UP000199280"/>
    </source>
</evidence>
<reference evidence="2 4" key="1">
    <citation type="submission" date="2016-02" db="EMBL/GenBank/DDBJ databases">
        <authorList>
            <person name="Wen L."/>
            <person name="He K."/>
            <person name="Yang H."/>
        </authorList>
    </citation>
    <scope>NUCLEOTIDE SEQUENCE [LARGE SCALE GENOMIC DNA]</scope>
    <source>
        <strain evidence="2">Trichococcus_R210</strain>
    </source>
</reference>
<evidence type="ECO:0000313" key="3">
    <source>
        <dbReference type="EMBL" id="SEJ90853.1"/>
    </source>
</evidence>
<keyword evidence="1" id="KW-0472">Membrane</keyword>
<keyword evidence="1" id="KW-0812">Transmembrane</keyword>
<keyword evidence="1" id="KW-1133">Transmembrane helix</keyword>
<dbReference type="AlphaFoldDB" id="A0A143Z4E5"/>
<sequence>MSATNQPAGFLIYGIFLLAIVGLLFFLYKKVKATQNVQQARLVLVALIGAIIIATLFWIPIFFIVVN</sequence>
<dbReference type="Proteomes" id="UP000076878">
    <property type="component" value="Unassembled WGS sequence"/>
</dbReference>
<dbReference type="STRING" id="640938.TR210_2386"/>
<accession>A0A143Z4E5</accession>
<protein>
    <submittedName>
        <fullName evidence="2">Uncharacterized protein</fullName>
    </submittedName>
</protein>
<evidence type="ECO:0000256" key="1">
    <source>
        <dbReference type="SAM" id="Phobius"/>
    </source>
</evidence>
<organism evidence="2 4">
    <name type="scientific">Trichococcus ilyis</name>
    <dbReference type="NCBI Taxonomy" id="640938"/>
    <lineage>
        <taxon>Bacteria</taxon>
        <taxon>Bacillati</taxon>
        <taxon>Bacillota</taxon>
        <taxon>Bacilli</taxon>
        <taxon>Lactobacillales</taxon>
        <taxon>Carnobacteriaceae</taxon>
        <taxon>Trichococcus</taxon>
    </lineage>
</organism>
<evidence type="ECO:0000313" key="4">
    <source>
        <dbReference type="Proteomes" id="UP000076878"/>
    </source>
</evidence>
<dbReference type="Proteomes" id="UP000199280">
    <property type="component" value="Unassembled WGS sequence"/>
</dbReference>
<feature type="transmembrane region" description="Helical" evidence="1">
    <location>
        <begin position="6"/>
        <end position="28"/>
    </location>
</feature>
<proteinExistence type="predicted"/>
<keyword evidence="5" id="KW-1185">Reference proteome</keyword>
<dbReference type="OrthoDB" id="2168519at2"/>
<gene>
    <name evidence="3" type="ORF">SAMN05216375_13718</name>
    <name evidence="2" type="ORF">TR210_2386</name>
</gene>
<dbReference type="EMBL" id="FNYT01000037">
    <property type="protein sequence ID" value="SEJ90853.1"/>
    <property type="molecule type" value="Genomic_DNA"/>
</dbReference>
<dbReference type="EMBL" id="FJNB01000021">
    <property type="protein sequence ID" value="CZR07006.1"/>
    <property type="molecule type" value="Genomic_DNA"/>
</dbReference>
<name>A0A143Z4E5_9LACT</name>
<evidence type="ECO:0000313" key="2">
    <source>
        <dbReference type="EMBL" id="CZR07006.1"/>
    </source>
</evidence>
<feature type="transmembrane region" description="Helical" evidence="1">
    <location>
        <begin position="40"/>
        <end position="66"/>
    </location>
</feature>